<keyword evidence="2" id="KW-1185">Reference proteome</keyword>
<accession>A0A3A5H9B9</accession>
<evidence type="ECO:0000313" key="2">
    <source>
        <dbReference type="Proteomes" id="UP000276542"/>
    </source>
</evidence>
<comment type="caution">
    <text evidence="1">The sequence shown here is derived from an EMBL/GenBank/DDBJ whole genome shotgun (WGS) entry which is preliminary data.</text>
</comment>
<gene>
    <name evidence="1" type="ORF">D4739_14115</name>
</gene>
<dbReference type="SUPFAM" id="SSF56349">
    <property type="entry name" value="DNA breaking-rejoining enzymes"/>
    <property type="match status" value="1"/>
</dbReference>
<dbReference type="OrthoDB" id="3405537at2"/>
<sequence>MARPRKPGNPERWPLPCARCKGHYPVSAKWPDGDICGYCYQQAKRTRGTCACGHEGVLPGRLDNAPACRPCSGVKLNVDCATCGREDELYRGDRCWHCELALRVDNVLAHPETGGVRPELAPLADALKAMKRANSGVTWIQQGHVDGFLRALAAAPSISHEALDDLPGVDRTRSYVRGLMVEHDVLPARDERAIRYGQWAAAALARLQSDEHRDVIRRYVRWYHQRRMNEMTSVPDGTYLRSKQSVTVAIEFLNWLDDHTLRLDEIAQEHVDAWIADGPSTRKFLDRFLPWAVKSRLVRPDLQVPAHRRGTSPKFSKPAQDDAVERVVHTNELSARDRAAAILVIVFAQQIEDVIKLTWGDIAIVNEVVTVSLGKTTFALPSPLDGPFRELAAAPVLTAAHPRDNWVFRGYSPGRHITGSSLRISLKALFATRAARLGTLHELTKLGPVPIVADALGYSTTTIERHAIGSAAVYSEYIASIKSVGAPGRRPPEVT</sequence>
<organism evidence="1 2">
    <name type="scientific">Nocardioides cavernaquae</name>
    <dbReference type="NCBI Taxonomy" id="2321396"/>
    <lineage>
        <taxon>Bacteria</taxon>
        <taxon>Bacillati</taxon>
        <taxon>Actinomycetota</taxon>
        <taxon>Actinomycetes</taxon>
        <taxon>Propionibacteriales</taxon>
        <taxon>Nocardioidaceae</taxon>
        <taxon>Nocardioides</taxon>
    </lineage>
</organism>
<dbReference type="GO" id="GO:0003677">
    <property type="term" value="F:DNA binding"/>
    <property type="evidence" value="ECO:0007669"/>
    <property type="project" value="InterPro"/>
</dbReference>
<dbReference type="AlphaFoldDB" id="A0A3A5H9B9"/>
<dbReference type="InterPro" id="IPR011010">
    <property type="entry name" value="DNA_brk_join_enz"/>
</dbReference>
<proteinExistence type="predicted"/>
<reference evidence="2" key="1">
    <citation type="submission" date="2018-09" db="EMBL/GenBank/DDBJ databases">
        <authorList>
            <person name="Zhu H."/>
        </authorList>
    </citation>
    <scope>NUCLEOTIDE SEQUENCE [LARGE SCALE GENOMIC DNA]</scope>
    <source>
        <strain evidence="2">K1W22B-1</strain>
    </source>
</reference>
<protein>
    <submittedName>
        <fullName evidence="1">Fis family transcriptional regulator</fullName>
    </submittedName>
</protein>
<evidence type="ECO:0000313" key="1">
    <source>
        <dbReference type="EMBL" id="RJS47243.1"/>
    </source>
</evidence>
<dbReference type="EMBL" id="QYRP01000002">
    <property type="protein sequence ID" value="RJS47243.1"/>
    <property type="molecule type" value="Genomic_DNA"/>
</dbReference>
<name>A0A3A5H9B9_9ACTN</name>
<dbReference type="Proteomes" id="UP000276542">
    <property type="component" value="Unassembled WGS sequence"/>
</dbReference>